<comment type="similarity">
    <text evidence="1">Belongs to the polysaccharide lyase 8 family.</text>
</comment>
<evidence type="ECO:0000256" key="4">
    <source>
        <dbReference type="SAM" id="MobiDB-lite"/>
    </source>
</evidence>
<dbReference type="Gene3D" id="2.70.98.10">
    <property type="match status" value="1"/>
</dbReference>
<dbReference type="SUPFAM" id="SSF49863">
    <property type="entry name" value="Hyaluronate lyase-like, C-terminal domain"/>
    <property type="match status" value="1"/>
</dbReference>
<accession>A0AAV9UXJ7</accession>
<dbReference type="PANTHER" id="PTHR38481:SF1">
    <property type="entry name" value="HYALURONATE LYASE"/>
    <property type="match status" value="1"/>
</dbReference>
<feature type="compositionally biased region" description="Polar residues" evidence="4">
    <location>
        <begin position="866"/>
        <end position="878"/>
    </location>
</feature>
<dbReference type="InterPro" id="IPR011071">
    <property type="entry name" value="Lyase_8-like_C"/>
</dbReference>
<dbReference type="InterPro" id="IPR012970">
    <property type="entry name" value="Lyase_8_alpha_N"/>
</dbReference>
<proteinExistence type="inferred from homology"/>
<dbReference type="GO" id="GO:0005576">
    <property type="term" value="C:extracellular region"/>
    <property type="evidence" value="ECO:0007669"/>
    <property type="project" value="InterPro"/>
</dbReference>
<dbReference type="Proteomes" id="UP001375240">
    <property type="component" value="Unassembled WGS sequence"/>
</dbReference>
<evidence type="ECO:0000256" key="2">
    <source>
        <dbReference type="ARBA" id="ARBA00022729"/>
    </source>
</evidence>
<evidence type="ECO:0000313" key="8">
    <source>
        <dbReference type="EMBL" id="KAK6350334.1"/>
    </source>
</evidence>
<dbReference type="GO" id="GO:0005975">
    <property type="term" value="P:carbohydrate metabolic process"/>
    <property type="evidence" value="ECO:0007669"/>
    <property type="project" value="InterPro"/>
</dbReference>
<keyword evidence="2" id="KW-0732">Signal</keyword>
<evidence type="ECO:0000259" key="5">
    <source>
        <dbReference type="Pfam" id="PF02278"/>
    </source>
</evidence>
<feature type="compositionally biased region" description="Basic residues" evidence="4">
    <location>
        <begin position="814"/>
        <end position="832"/>
    </location>
</feature>
<evidence type="ECO:0000313" key="9">
    <source>
        <dbReference type="Proteomes" id="UP001375240"/>
    </source>
</evidence>
<name>A0AAV9UXJ7_9PEZI</name>
<dbReference type="Pfam" id="PF02278">
    <property type="entry name" value="Lyase_8"/>
    <property type="match status" value="1"/>
</dbReference>
<evidence type="ECO:0000259" key="7">
    <source>
        <dbReference type="Pfam" id="PF08124"/>
    </source>
</evidence>
<gene>
    <name evidence="8" type="ORF">TWF696_006566</name>
</gene>
<feature type="domain" description="Polysaccharide lyase family 8 C-terminal" evidence="6">
    <location>
        <begin position="668"/>
        <end position="727"/>
    </location>
</feature>
<dbReference type="InterPro" id="IPR003159">
    <property type="entry name" value="Lyase_8_central_dom"/>
</dbReference>
<organism evidence="8 9">
    <name type="scientific">Orbilia brochopaga</name>
    <dbReference type="NCBI Taxonomy" id="3140254"/>
    <lineage>
        <taxon>Eukaryota</taxon>
        <taxon>Fungi</taxon>
        <taxon>Dikarya</taxon>
        <taxon>Ascomycota</taxon>
        <taxon>Pezizomycotina</taxon>
        <taxon>Orbiliomycetes</taxon>
        <taxon>Orbiliales</taxon>
        <taxon>Orbiliaceae</taxon>
        <taxon>Orbilia</taxon>
    </lineage>
</organism>
<keyword evidence="3" id="KW-0456">Lyase</keyword>
<dbReference type="InterPro" id="IPR004103">
    <property type="entry name" value="Lyase_8_C"/>
</dbReference>
<feature type="domain" description="Polysaccharide lyase family 8 central" evidence="5">
    <location>
        <begin position="397"/>
        <end position="652"/>
    </location>
</feature>
<evidence type="ECO:0000256" key="1">
    <source>
        <dbReference type="ARBA" id="ARBA00006699"/>
    </source>
</evidence>
<dbReference type="PANTHER" id="PTHR38481">
    <property type="entry name" value="HYALURONATE LYASE"/>
    <property type="match status" value="1"/>
</dbReference>
<reference evidence="8 9" key="1">
    <citation type="submission" date="2019-10" db="EMBL/GenBank/DDBJ databases">
        <authorList>
            <person name="Palmer J.M."/>
        </authorList>
    </citation>
    <scope>NUCLEOTIDE SEQUENCE [LARGE SCALE GENOMIC DNA]</scope>
    <source>
        <strain evidence="8 9">TWF696</strain>
    </source>
</reference>
<dbReference type="InterPro" id="IPR011013">
    <property type="entry name" value="Gal_mutarotase_sf_dom"/>
</dbReference>
<sequence>MVTQTTPPTPTASTKHSLSPALFKRLRQRWKATVIGADTKVNSDDVYFTLTKLCATAERYLSSMRTSRLHIWEDLSPIHLSINFHRSYERLRIIAQSYSIPSSTHYHDLNVQETIIQSLDFIASEIYNTSVVQSKTENWWNFRIGAPLALADIVVLLYDDLTPKRRHDFGATILKNVGSIDGRSLKGANRADICLALIGAAIITGEEDALLRGRWGLSDRAFDGENSIFQLVETGEGLYEGGSYISHEIFPYTGGYGVQHYLSLSRAVNILSDTPYSINNTELHVTLSAVDSTFVPVMYRGMMMAHIRGRDISRKSEPDSVYGNAFLQALLFFADTKSVPRKYRLHFKSLARAIYEAAPLPELFGMNITQAFGIQSVIEESIPPAHPPIGSLVTPMSDRLLHHRQNWTAALAMSSTRTGRYEALNNENLKPWYQGDGFLYVYTDRDPLHFSNDYWPTMDPYHSPGVTNGQNAQGPPAYKFKAYNDWAGGLDWRGTIGLAGLDALSNDKGSAAKKSWFFLLNSIIALGAGCAGFSGTEVHTTIESRNLPLSGSNLTINGEIQTMTPGWIRPWQKTRKNVDWAYLDSFGGYVFLDKEAVTFKHEKRKGRWTDINKYPDYSSFKDLITREYITIYRNHGVDPKDSHYAYAVLPEATIQTTIDFATSPPINITHNSPQLQAIQFNNTVMANFWSAGTIGPLTAVTPCSITWGYAGVQDKYITISISDPTHRAARLVIFMNDPDIGGVVEQDPTIQLRWGRAGETGSVTITVDAEGSHGKTHRVSFERISWRGILRHLPWRPPYRPTTTSSIPSGTAKAKGRRPRPTAKSKARPRPKKGNDPVRPGRHGVKSSPATAAASSIFHAKPTSPAKANNPQHGKQAH</sequence>
<dbReference type="CDD" id="cd01083">
    <property type="entry name" value="GAG_Lyase"/>
    <property type="match status" value="1"/>
</dbReference>
<dbReference type="GO" id="GO:0016837">
    <property type="term" value="F:carbon-oxygen lyase activity, acting on polysaccharides"/>
    <property type="evidence" value="ECO:0007669"/>
    <property type="project" value="UniProtKB-ARBA"/>
</dbReference>
<dbReference type="SUPFAM" id="SSF74650">
    <property type="entry name" value="Galactose mutarotase-like"/>
    <property type="match status" value="1"/>
</dbReference>
<dbReference type="Gene3D" id="1.50.10.100">
    <property type="entry name" value="Chondroitin AC/alginate lyase"/>
    <property type="match status" value="1"/>
</dbReference>
<dbReference type="InterPro" id="IPR038970">
    <property type="entry name" value="Lyase_8"/>
</dbReference>
<comment type="caution">
    <text evidence="8">The sequence shown here is derived from an EMBL/GenBank/DDBJ whole genome shotgun (WGS) entry which is preliminary data.</text>
</comment>
<feature type="domain" description="Polysaccharide lyase 8 N-terminal alpha-helical" evidence="7">
    <location>
        <begin position="30"/>
        <end position="338"/>
    </location>
</feature>
<dbReference type="AlphaFoldDB" id="A0AAV9UXJ7"/>
<dbReference type="Gene3D" id="2.60.220.10">
    <property type="entry name" value="Polysaccharide lyase family 8-like, C-terminal"/>
    <property type="match status" value="1"/>
</dbReference>
<keyword evidence="9" id="KW-1185">Reference proteome</keyword>
<evidence type="ECO:0000259" key="6">
    <source>
        <dbReference type="Pfam" id="PF02884"/>
    </source>
</evidence>
<evidence type="ECO:0000256" key="3">
    <source>
        <dbReference type="ARBA" id="ARBA00023239"/>
    </source>
</evidence>
<dbReference type="InterPro" id="IPR014718">
    <property type="entry name" value="GH-type_carb-bd"/>
</dbReference>
<dbReference type="InterPro" id="IPR008929">
    <property type="entry name" value="Chondroitin_lyas"/>
</dbReference>
<protein>
    <recommendedName>
        <fullName evidence="10">Hyaluronate lyase</fullName>
    </recommendedName>
</protein>
<dbReference type="SUPFAM" id="SSF48230">
    <property type="entry name" value="Chondroitin AC/alginate lyase"/>
    <property type="match status" value="1"/>
</dbReference>
<dbReference type="GO" id="GO:0030246">
    <property type="term" value="F:carbohydrate binding"/>
    <property type="evidence" value="ECO:0007669"/>
    <property type="project" value="InterPro"/>
</dbReference>
<evidence type="ECO:0008006" key="10">
    <source>
        <dbReference type="Google" id="ProtNLM"/>
    </source>
</evidence>
<dbReference type="Pfam" id="PF02884">
    <property type="entry name" value="Lyase_8_C"/>
    <property type="match status" value="1"/>
</dbReference>
<dbReference type="Pfam" id="PF08124">
    <property type="entry name" value="Lyase_8_N"/>
    <property type="match status" value="1"/>
</dbReference>
<dbReference type="EMBL" id="JAVHNQ010000004">
    <property type="protein sequence ID" value="KAK6350334.1"/>
    <property type="molecule type" value="Genomic_DNA"/>
</dbReference>
<feature type="region of interest" description="Disordered" evidence="4">
    <location>
        <begin position="795"/>
        <end position="878"/>
    </location>
</feature>